<evidence type="ECO:0000313" key="3">
    <source>
        <dbReference type="Proteomes" id="UP000824076"/>
    </source>
</evidence>
<reference evidence="2" key="2">
    <citation type="journal article" date="2021" name="PeerJ">
        <title>Extensive microbial diversity within the chicken gut microbiome revealed by metagenomics and culture.</title>
        <authorList>
            <person name="Gilroy R."/>
            <person name="Ravi A."/>
            <person name="Getino M."/>
            <person name="Pursley I."/>
            <person name="Horton D.L."/>
            <person name="Alikhan N.F."/>
            <person name="Baker D."/>
            <person name="Gharbi K."/>
            <person name="Hall N."/>
            <person name="Watson M."/>
            <person name="Adriaenssens E.M."/>
            <person name="Foster-Nyarko E."/>
            <person name="Jarju S."/>
            <person name="Secka A."/>
            <person name="Antonio M."/>
            <person name="Oren A."/>
            <person name="Chaudhuri R.R."/>
            <person name="La Ragione R."/>
            <person name="Hildebrand F."/>
            <person name="Pallen M.J."/>
        </authorList>
    </citation>
    <scope>NUCLEOTIDE SEQUENCE</scope>
    <source>
        <strain evidence="2">17073</strain>
    </source>
</reference>
<dbReference type="EMBL" id="DVMS01000088">
    <property type="protein sequence ID" value="HIU38631.1"/>
    <property type="molecule type" value="Genomic_DNA"/>
</dbReference>
<sequence length="185" mass="21227">PPDSIFHDLYVHKYGNAFAQIDTVAVTNVGILVFEVKDYSGWIFGHGYHQYWTQVLAYGREKYRFYNPILQNQGHIDAIRKKLKSYGNLPIWSIIVFYGNCQLRDIDNIPANTFVTKPYNIHKIISAILANNPTIADEAKTMANQILQEAAHNGSDPALRAEHIRRLNRSLNANPNTAKKRNFWI</sequence>
<dbReference type="PROSITE" id="PS50965">
    <property type="entry name" value="NERD"/>
    <property type="match status" value="1"/>
</dbReference>
<feature type="non-terminal residue" evidence="2">
    <location>
        <position position="1"/>
    </location>
</feature>
<proteinExistence type="predicted"/>
<evidence type="ECO:0000259" key="1">
    <source>
        <dbReference type="PROSITE" id="PS50965"/>
    </source>
</evidence>
<evidence type="ECO:0000313" key="2">
    <source>
        <dbReference type="EMBL" id="HIU38631.1"/>
    </source>
</evidence>
<dbReference type="Proteomes" id="UP000824076">
    <property type="component" value="Unassembled WGS sequence"/>
</dbReference>
<gene>
    <name evidence="2" type="ORF">IAD18_03065</name>
</gene>
<dbReference type="Pfam" id="PF08378">
    <property type="entry name" value="NERD"/>
    <property type="match status" value="1"/>
</dbReference>
<name>A0A9D1IL93_9BACT</name>
<dbReference type="AlphaFoldDB" id="A0A9D1IL93"/>
<organism evidence="2 3">
    <name type="scientific">Candidatus Limisoma intestinavium</name>
    <dbReference type="NCBI Taxonomy" id="2840856"/>
    <lineage>
        <taxon>Bacteria</taxon>
        <taxon>Pseudomonadati</taxon>
        <taxon>Bacteroidota</taxon>
        <taxon>Bacteroidia</taxon>
        <taxon>Bacteroidales</taxon>
        <taxon>Candidatus Limisoma</taxon>
    </lineage>
</organism>
<accession>A0A9D1IL93</accession>
<protein>
    <submittedName>
        <fullName evidence="2">NERD domain-containing protein</fullName>
    </submittedName>
</protein>
<reference evidence="2" key="1">
    <citation type="submission" date="2020-10" db="EMBL/GenBank/DDBJ databases">
        <authorList>
            <person name="Gilroy R."/>
        </authorList>
    </citation>
    <scope>NUCLEOTIDE SEQUENCE</scope>
    <source>
        <strain evidence="2">17073</strain>
    </source>
</reference>
<dbReference type="InterPro" id="IPR011528">
    <property type="entry name" value="NERD"/>
</dbReference>
<comment type="caution">
    <text evidence="2">The sequence shown here is derived from an EMBL/GenBank/DDBJ whole genome shotgun (WGS) entry which is preliminary data.</text>
</comment>
<feature type="domain" description="NERD" evidence="1">
    <location>
        <begin position="1"/>
        <end position="102"/>
    </location>
</feature>